<dbReference type="Proteomes" id="UP000241848">
    <property type="component" value="Unassembled WGS sequence"/>
</dbReference>
<dbReference type="InterPro" id="IPR012441">
    <property type="entry name" value="DUF1643"/>
</dbReference>
<name>A0A2T2WGV6_9FIRM</name>
<evidence type="ECO:0000313" key="2">
    <source>
        <dbReference type="Proteomes" id="UP000241848"/>
    </source>
</evidence>
<protein>
    <recommendedName>
        <fullName evidence="3">DUF1643 domain-containing protein</fullName>
    </recommendedName>
</protein>
<proteinExistence type="predicted"/>
<evidence type="ECO:0008006" key="3">
    <source>
        <dbReference type="Google" id="ProtNLM"/>
    </source>
</evidence>
<dbReference type="EMBL" id="PXYV01000033">
    <property type="protein sequence ID" value="PSR21471.1"/>
    <property type="molecule type" value="Genomic_DNA"/>
</dbReference>
<comment type="caution">
    <text evidence="1">The sequence shown here is derived from an EMBL/GenBank/DDBJ whole genome shotgun (WGS) entry which is preliminary data.</text>
</comment>
<organism evidence="1 2">
    <name type="scientific">Sulfobacillus acidophilus</name>
    <dbReference type="NCBI Taxonomy" id="53633"/>
    <lineage>
        <taxon>Bacteria</taxon>
        <taxon>Bacillati</taxon>
        <taxon>Bacillota</taxon>
        <taxon>Clostridia</taxon>
        <taxon>Eubacteriales</taxon>
        <taxon>Clostridiales Family XVII. Incertae Sedis</taxon>
        <taxon>Sulfobacillus</taxon>
    </lineage>
</organism>
<evidence type="ECO:0000313" key="1">
    <source>
        <dbReference type="EMBL" id="PSR21471.1"/>
    </source>
</evidence>
<gene>
    <name evidence="1" type="ORF">C7B45_10605</name>
</gene>
<dbReference type="Pfam" id="PF07799">
    <property type="entry name" value="DUF1643"/>
    <property type="match status" value="1"/>
</dbReference>
<accession>A0A2T2WGV6</accession>
<dbReference type="AlphaFoldDB" id="A0A2T2WGV6"/>
<reference evidence="1 2" key="1">
    <citation type="journal article" date="2014" name="BMC Genomics">
        <title>Comparison of environmental and isolate Sulfobacillus genomes reveals diverse carbon, sulfur, nitrogen, and hydrogen metabolisms.</title>
        <authorList>
            <person name="Justice N.B."/>
            <person name="Norman A."/>
            <person name="Brown C.T."/>
            <person name="Singh A."/>
            <person name="Thomas B.C."/>
            <person name="Banfield J.F."/>
        </authorList>
    </citation>
    <scope>NUCLEOTIDE SEQUENCE [LARGE SCALE GENOMIC DNA]</scope>
    <source>
        <strain evidence="1">AMDSBA3</strain>
    </source>
</reference>
<sequence>MPESLMLRGSDACFDKSGRFRYALWRQWDRHLPTINFIMLNPSTADASHDDPTIARCRRYAERWGFGTLLVTNLFAYRATNPRQLYAVRDPVGPDNDQYLLNAVHAAHQCIAAWGIHGQLNNRQEEVLKLLAAVPLFQLGKTRNGFPRHPLYLSQTVRPVQFIPTGPGDIVVD</sequence>